<feature type="binding site" evidence="13">
    <location>
        <begin position="50"/>
        <end position="57"/>
    </location>
    <ligand>
        <name>ATP</name>
        <dbReference type="ChEBI" id="CHEBI:30616"/>
    </ligand>
</feature>
<sequence length="326" mass="35902">MNFWYSSKIKWQATLLSPLSLLVSAISGKRRAGRNKTPYKAPVIVVGNLTVGGTGKTPMIIWLVHKLQQQGFRVGVVSRGYGAAEKPDYPLSVSAQTDVSVCGDEPKLIQNRTGCAIVVDPKRHRAVTHLLESHTVDLVISDDGMQHYAMHRDLEILMVDGHRLFGNELLLPAGPLREAKSRLGSVDFIVTKGQPDKPLPGSVAAELSFSQPENYAGAILPHCDVCAVSGIGNFDSFVSSLTSLGFRVAEQVQFNDHQKIDRKVLASAQLPVIITEKDAVKLKLNDFPKTYVVKLDYSLPESFEHKLIDRIEALIHEKSRHHSSPL</sequence>
<dbReference type="SUPFAM" id="SSF52540">
    <property type="entry name" value="P-loop containing nucleoside triphosphate hydrolases"/>
    <property type="match status" value="1"/>
</dbReference>
<comment type="catalytic activity">
    <reaction evidence="13">
        <text>a lipid A disaccharide + ATP = a lipid IVA + ADP + H(+)</text>
        <dbReference type="Rhea" id="RHEA:67840"/>
        <dbReference type="ChEBI" id="CHEBI:15378"/>
        <dbReference type="ChEBI" id="CHEBI:30616"/>
        <dbReference type="ChEBI" id="CHEBI:176343"/>
        <dbReference type="ChEBI" id="CHEBI:176425"/>
        <dbReference type="ChEBI" id="CHEBI:456216"/>
        <dbReference type="EC" id="2.7.1.130"/>
    </reaction>
</comment>
<evidence type="ECO:0000256" key="7">
    <source>
        <dbReference type="ARBA" id="ARBA00022679"/>
    </source>
</evidence>
<keyword evidence="9 13" id="KW-0418">Kinase</keyword>
<evidence type="ECO:0000256" key="11">
    <source>
        <dbReference type="ARBA" id="ARBA00023098"/>
    </source>
</evidence>
<evidence type="ECO:0000256" key="13">
    <source>
        <dbReference type="HAMAP-Rule" id="MF_00409"/>
    </source>
</evidence>
<evidence type="ECO:0000256" key="4">
    <source>
        <dbReference type="ARBA" id="ARBA00016436"/>
    </source>
</evidence>
<evidence type="ECO:0000256" key="3">
    <source>
        <dbReference type="ARBA" id="ARBA00012071"/>
    </source>
</evidence>
<evidence type="ECO:0000256" key="2">
    <source>
        <dbReference type="ARBA" id="ARBA00004870"/>
    </source>
</evidence>
<dbReference type="EC" id="2.7.1.130" evidence="3 13"/>
<name>A0A4R3IAV7_9GAMM</name>
<dbReference type="InterPro" id="IPR027417">
    <property type="entry name" value="P-loop_NTPase"/>
</dbReference>
<comment type="pathway">
    <text evidence="2 13">Glycolipid biosynthesis; lipid IV(A) biosynthesis; lipid IV(A) from (3R)-3-hydroxytetradecanoyl-[acyl-carrier-protein] and UDP-N-acetyl-alpha-D-glucosamine: step 6/6.</text>
</comment>
<accession>A0A4R3IAV7</accession>
<keyword evidence="15" id="KW-1185">Reference proteome</keyword>
<gene>
    <name evidence="13" type="primary">lpxK</name>
    <name evidence="14" type="ORF">BCF53_103231</name>
</gene>
<dbReference type="UniPathway" id="UPA00359">
    <property type="reaction ID" value="UER00482"/>
</dbReference>
<dbReference type="PANTHER" id="PTHR42724">
    <property type="entry name" value="TETRAACYLDISACCHARIDE 4'-KINASE"/>
    <property type="match status" value="1"/>
</dbReference>
<dbReference type="OrthoDB" id="9766423at2"/>
<evidence type="ECO:0000313" key="14">
    <source>
        <dbReference type="EMBL" id="TCS42570.1"/>
    </source>
</evidence>
<dbReference type="Proteomes" id="UP000295793">
    <property type="component" value="Unassembled WGS sequence"/>
</dbReference>
<evidence type="ECO:0000256" key="1">
    <source>
        <dbReference type="ARBA" id="ARBA00002274"/>
    </source>
</evidence>
<dbReference type="GO" id="GO:0005524">
    <property type="term" value="F:ATP binding"/>
    <property type="evidence" value="ECO:0007669"/>
    <property type="project" value="UniProtKB-UniRule"/>
</dbReference>
<dbReference type="EMBL" id="SLZR01000003">
    <property type="protein sequence ID" value="TCS42570.1"/>
    <property type="molecule type" value="Genomic_DNA"/>
</dbReference>
<dbReference type="GO" id="GO:0009244">
    <property type="term" value="P:lipopolysaccharide core region biosynthetic process"/>
    <property type="evidence" value="ECO:0007669"/>
    <property type="project" value="TreeGrafter"/>
</dbReference>
<evidence type="ECO:0000313" key="15">
    <source>
        <dbReference type="Proteomes" id="UP000295793"/>
    </source>
</evidence>
<evidence type="ECO:0000256" key="8">
    <source>
        <dbReference type="ARBA" id="ARBA00022741"/>
    </source>
</evidence>
<comment type="function">
    <text evidence="1 13">Transfers the gamma-phosphate of ATP to the 4'-position of a tetraacyldisaccharide 1-phosphate intermediate (termed DS-1-P) to form tetraacyldisaccharide 1,4'-bis-phosphate (lipid IVA).</text>
</comment>
<keyword evidence="8 13" id="KW-0547">Nucleotide-binding</keyword>
<dbReference type="AlphaFoldDB" id="A0A4R3IAV7"/>
<evidence type="ECO:0000256" key="5">
    <source>
        <dbReference type="ARBA" id="ARBA00022516"/>
    </source>
</evidence>
<protein>
    <recommendedName>
        <fullName evidence="4 13">Tetraacyldisaccharide 4'-kinase</fullName>
        <ecNumber evidence="3 13">2.7.1.130</ecNumber>
    </recommendedName>
    <alternativeName>
        <fullName evidence="12 13">Lipid A 4'-kinase</fullName>
    </alternativeName>
</protein>
<dbReference type="HAMAP" id="MF_00409">
    <property type="entry name" value="LpxK"/>
    <property type="match status" value="1"/>
</dbReference>
<keyword evidence="5 13" id="KW-0444">Lipid biosynthesis</keyword>
<dbReference type="GO" id="GO:0009245">
    <property type="term" value="P:lipid A biosynthetic process"/>
    <property type="evidence" value="ECO:0007669"/>
    <property type="project" value="UniProtKB-UniRule"/>
</dbReference>
<comment type="similarity">
    <text evidence="13">Belongs to the LpxK family.</text>
</comment>
<keyword evidence="10 13" id="KW-0067">ATP-binding</keyword>
<evidence type="ECO:0000256" key="6">
    <source>
        <dbReference type="ARBA" id="ARBA00022556"/>
    </source>
</evidence>
<dbReference type="NCBIfam" id="TIGR00682">
    <property type="entry name" value="lpxK"/>
    <property type="match status" value="1"/>
</dbReference>
<reference evidence="14 15" key="1">
    <citation type="submission" date="2019-03" db="EMBL/GenBank/DDBJ databases">
        <title>Genomic Encyclopedia of Archaeal and Bacterial Type Strains, Phase II (KMG-II): from individual species to whole genera.</title>
        <authorList>
            <person name="Goeker M."/>
        </authorList>
    </citation>
    <scope>NUCLEOTIDE SEQUENCE [LARGE SCALE GENOMIC DNA]</scope>
    <source>
        <strain evidence="14 15">DSM 15388</strain>
    </source>
</reference>
<keyword evidence="11 13" id="KW-0443">Lipid metabolism</keyword>
<dbReference type="GO" id="GO:0005886">
    <property type="term" value="C:plasma membrane"/>
    <property type="evidence" value="ECO:0007669"/>
    <property type="project" value="TreeGrafter"/>
</dbReference>
<evidence type="ECO:0000256" key="12">
    <source>
        <dbReference type="ARBA" id="ARBA00029757"/>
    </source>
</evidence>
<evidence type="ECO:0000256" key="10">
    <source>
        <dbReference type="ARBA" id="ARBA00022840"/>
    </source>
</evidence>
<organism evidence="14 15">
    <name type="scientific">Reinekea marinisedimentorum</name>
    <dbReference type="NCBI Taxonomy" id="230495"/>
    <lineage>
        <taxon>Bacteria</taxon>
        <taxon>Pseudomonadati</taxon>
        <taxon>Pseudomonadota</taxon>
        <taxon>Gammaproteobacteria</taxon>
        <taxon>Oceanospirillales</taxon>
        <taxon>Saccharospirillaceae</taxon>
        <taxon>Reinekea</taxon>
    </lineage>
</organism>
<proteinExistence type="inferred from homology"/>
<evidence type="ECO:0000256" key="9">
    <source>
        <dbReference type="ARBA" id="ARBA00022777"/>
    </source>
</evidence>
<dbReference type="RefSeq" id="WP_132700483.1">
    <property type="nucleotide sequence ID" value="NZ_SLZR01000003.1"/>
</dbReference>
<keyword evidence="6 13" id="KW-0441">Lipid A biosynthesis</keyword>
<dbReference type="GO" id="GO:0009029">
    <property type="term" value="F:lipid-A 4'-kinase activity"/>
    <property type="evidence" value="ECO:0007669"/>
    <property type="project" value="UniProtKB-UniRule"/>
</dbReference>
<dbReference type="InterPro" id="IPR003758">
    <property type="entry name" value="LpxK"/>
</dbReference>
<dbReference type="PANTHER" id="PTHR42724:SF1">
    <property type="entry name" value="TETRAACYLDISACCHARIDE 4'-KINASE, MITOCHONDRIAL-RELATED"/>
    <property type="match status" value="1"/>
</dbReference>
<comment type="caution">
    <text evidence="14">The sequence shown here is derived from an EMBL/GenBank/DDBJ whole genome shotgun (WGS) entry which is preliminary data.</text>
</comment>
<keyword evidence="7 13" id="KW-0808">Transferase</keyword>
<dbReference type="Pfam" id="PF02606">
    <property type="entry name" value="LpxK"/>
    <property type="match status" value="1"/>
</dbReference>